<proteinExistence type="predicted"/>
<dbReference type="InterPro" id="IPR003657">
    <property type="entry name" value="WRKY_dom"/>
</dbReference>
<evidence type="ECO:0000256" key="1">
    <source>
        <dbReference type="ARBA" id="ARBA00004123"/>
    </source>
</evidence>
<evidence type="ECO:0000256" key="4">
    <source>
        <dbReference type="ARBA" id="ARBA00023163"/>
    </source>
</evidence>
<dbReference type="InterPro" id="IPR036576">
    <property type="entry name" value="WRKY_dom_sf"/>
</dbReference>
<protein>
    <submittedName>
        <fullName evidence="8">Transcription factor</fullName>
    </submittedName>
</protein>
<dbReference type="PROSITE" id="PS50811">
    <property type="entry name" value="WRKY"/>
    <property type="match status" value="1"/>
</dbReference>
<gene>
    <name evidence="8" type="primary">WRKY41_3</name>
    <name evidence="8" type="ORF">HAX54_039397</name>
</gene>
<dbReference type="Proteomes" id="UP000823775">
    <property type="component" value="Unassembled WGS sequence"/>
</dbReference>
<dbReference type="Gene3D" id="2.20.25.80">
    <property type="entry name" value="WRKY domain"/>
    <property type="match status" value="1"/>
</dbReference>
<feature type="compositionally biased region" description="Basic and acidic residues" evidence="6">
    <location>
        <begin position="82"/>
        <end position="95"/>
    </location>
</feature>
<feature type="domain" description="WRKY" evidence="7">
    <location>
        <begin position="118"/>
        <end position="181"/>
    </location>
</feature>
<dbReference type="SMART" id="SM00774">
    <property type="entry name" value="WRKY"/>
    <property type="match status" value="1"/>
</dbReference>
<dbReference type="Pfam" id="PF03106">
    <property type="entry name" value="WRKY"/>
    <property type="match status" value="1"/>
</dbReference>
<dbReference type="InterPro" id="IPR044810">
    <property type="entry name" value="WRKY_plant"/>
</dbReference>
<name>A0ABS8SJC3_DATST</name>
<feature type="region of interest" description="Disordered" evidence="6">
    <location>
        <begin position="188"/>
        <end position="212"/>
    </location>
</feature>
<dbReference type="PANTHER" id="PTHR32096:SF36">
    <property type="entry name" value="WRKY TRANSCRIPTION FACTOR 41-RELATED"/>
    <property type="match status" value="1"/>
</dbReference>
<sequence length="295" mass="33528">MDCVFTWDYNSLITELTQGMEHTKQLKTYLSSVASTSEATPELLLQKILSSYEQSLLIVKWNASASQSSQPLPPTGGAIEPRSPRGDDKKRSFKDHPELLDVTKRRYCRKSQPTWTEQVKVLYDDGYNWRKYGQKDILGARYPRNFYRCTYRPKQNCWATKQVQKLDDDPTVYEITYRGFHTCQNATNSALQPKSQEKQANNQTQIGGGYSPSIVSPTTTESSYFSVPGCQINSFGIVHNLHRSESYLSDIGIIQNLYHSDSDRTHTFSTNTSTTSSSIAGVDIQWAEFWQVKVG</sequence>
<keyword evidence="5" id="KW-0539">Nucleus</keyword>
<feature type="compositionally biased region" description="Polar residues" evidence="6">
    <location>
        <begin position="188"/>
        <end position="205"/>
    </location>
</feature>
<feature type="region of interest" description="Disordered" evidence="6">
    <location>
        <begin position="66"/>
        <end position="95"/>
    </location>
</feature>
<comment type="caution">
    <text evidence="8">The sequence shown here is derived from an EMBL/GenBank/DDBJ whole genome shotgun (WGS) entry which is preliminary data.</text>
</comment>
<comment type="subcellular location">
    <subcellularLocation>
        <location evidence="1">Nucleus</location>
    </subcellularLocation>
</comment>
<dbReference type="PANTHER" id="PTHR32096">
    <property type="entry name" value="WRKY TRANSCRIPTION FACTOR 30-RELATED-RELATED"/>
    <property type="match status" value="1"/>
</dbReference>
<organism evidence="8 9">
    <name type="scientific">Datura stramonium</name>
    <name type="common">Jimsonweed</name>
    <name type="synonym">Common thornapple</name>
    <dbReference type="NCBI Taxonomy" id="4076"/>
    <lineage>
        <taxon>Eukaryota</taxon>
        <taxon>Viridiplantae</taxon>
        <taxon>Streptophyta</taxon>
        <taxon>Embryophyta</taxon>
        <taxon>Tracheophyta</taxon>
        <taxon>Spermatophyta</taxon>
        <taxon>Magnoliopsida</taxon>
        <taxon>eudicotyledons</taxon>
        <taxon>Gunneridae</taxon>
        <taxon>Pentapetalae</taxon>
        <taxon>asterids</taxon>
        <taxon>lamiids</taxon>
        <taxon>Solanales</taxon>
        <taxon>Solanaceae</taxon>
        <taxon>Solanoideae</taxon>
        <taxon>Datureae</taxon>
        <taxon>Datura</taxon>
    </lineage>
</organism>
<evidence type="ECO:0000256" key="3">
    <source>
        <dbReference type="ARBA" id="ARBA00023125"/>
    </source>
</evidence>
<accession>A0ABS8SJC3</accession>
<keyword evidence="3" id="KW-0238">DNA-binding</keyword>
<evidence type="ECO:0000313" key="9">
    <source>
        <dbReference type="Proteomes" id="UP000823775"/>
    </source>
</evidence>
<dbReference type="EMBL" id="JACEIK010000546">
    <property type="protein sequence ID" value="MCD7458852.1"/>
    <property type="molecule type" value="Genomic_DNA"/>
</dbReference>
<evidence type="ECO:0000256" key="2">
    <source>
        <dbReference type="ARBA" id="ARBA00023015"/>
    </source>
</evidence>
<keyword evidence="9" id="KW-1185">Reference proteome</keyword>
<evidence type="ECO:0000256" key="5">
    <source>
        <dbReference type="ARBA" id="ARBA00023242"/>
    </source>
</evidence>
<keyword evidence="4" id="KW-0804">Transcription</keyword>
<evidence type="ECO:0000313" key="8">
    <source>
        <dbReference type="EMBL" id="MCD7458852.1"/>
    </source>
</evidence>
<evidence type="ECO:0000259" key="7">
    <source>
        <dbReference type="PROSITE" id="PS50811"/>
    </source>
</evidence>
<reference evidence="8 9" key="1">
    <citation type="journal article" date="2021" name="BMC Genomics">
        <title>Datura genome reveals duplications of psychoactive alkaloid biosynthetic genes and high mutation rate following tissue culture.</title>
        <authorList>
            <person name="Rajewski A."/>
            <person name="Carter-House D."/>
            <person name="Stajich J."/>
            <person name="Litt A."/>
        </authorList>
    </citation>
    <scope>NUCLEOTIDE SEQUENCE [LARGE SCALE GENOMIC DNA]</scope>
    <source>
        <strain evidence="8">AR-01</strain>
    </source>
</reference>
<evidence type="ECO:0000256" key="6">
    <source>
        <dbReference type="SAM" id="MobiDB-lite"/>
    </source>
</evidence>
<dbReference type="SUPFAM" id="SSF118290">
    <property type="entry name" value="WRKY DNA-binding domain"/>
    <property type="match status" value="1"/>
</dbReference>
<keyword evidence="2" id="KW-0805">Transcription regulation</keyword>